<feature type="signal peptide" evidence="2">
    <location>
        <begin position="1"/>
        <end position="19"/>
    </location>
</feature>
<organism evidence="3 4">
    <name type="scientific">Ruminococcus flavefaciens</name>
    <dbReference type="NCBI Taxonomy" id="1265"/>
    <lineage>
        <taxon>Bacteria</taxon>
        <taxon>Bacillati</taxon>
        <taxon>Bacillota</taxon>
        <taxon>Clostridia</taxon>
        <taxon>Eubacteriales</taxon>
        <taxon>Oscillospiraceae</taxon>
        <taxon>Ruminococcus</taxon>
    </lineage>
</organism>
<protein>
    <submittedName>
        <fullName evidence="3">Leucine rich repeat-containing protein</fullName>
    </submittedName>
</protein>
<gene>
    <name evidence="3" type="ORF">SAMN02910265_00945</name>
</gene>
<dbReference type="Gene3D" id="1.10.1330.10">
    <property type="entry name" value="Dockerin domain"/>
    <property type="match status" value="2"/>
</dbReference>
<dbReference type="InterPro" id="IPR036439">
    <property type="entry name" value="Dockerin_dom_sf"/>
</dbReference>
<evidence type="ECO:0000313" key="3">
    <source>
        <dbReference type="EMBL" id="SEH48067.1"/>
    </source>
</evidence>
<feature type="region of interest" description="Disordered" evidence="1">
    <location>
        <begin position="182"/>
        <end position="227"/>
    </location>
</feature>
<keyword evidence="2" id="KW-0732">Signal</keyword>
<dbReference type="RefSeq" id="WP_081348122.1">
    <property type="nucleotide sequence ID" value="NZ_FNWV01000002.1"/>
</dbReference>
<dbReference type="Gene3D" id="2.60.40.680">
    <property type="match status" value="1"/>
</dbReference>
<evidence type="ECO:0000256" key="2">
    <source>
        <dbReference type="SAM" id="SignalP"/>
    </source>
</evidence>
<dbReference type="Pfam" id="PF00404">
    <property type="entry name" value="Dockerin_1"/>
    <property type="match status" value="1"/>
</dbReference>
<dbReference type="Proteomes" id="UP000183190">
    <property type="component" value="Unassembled WGS sequence"/>
</dbReference>
<dbReference type="Gene3D" id="3.80.10.10">
    <property type="entry name" value="Ribonuclease Inhibitor"/>
    <property type="match status" value="1"/>
</dbReference>
<dbReference type="GO" id="GO:0004553">
    <property type="term" value="F:hydrolase activity, hydrolyzing O-glycosyl compounds"/>
    <property type="evidence" value="ECO:0007669"/>
    <property type="project" value="InterPro"/>
</dbReference>
<dbReference type="InterPro" id="IPR032675">
    <property type="entry name" value="LRR_dom_sf"/>
</dbReference>
<feature type="chain" id="PRO_5038806636" evidence="2">
    <location>
        <begin position="20"/>
        <end position="474"/>
    </location>
</feature>
<dbReference type="Pfam" id="PF13306">
    <property type="entry name" value="LRR_5"/>
    <property type="match status" value="1"/>
</dbReference>
<dbReference type="SUPFAM" id="SSF63446">
    <property type="entry name" value="Type I dockerin domain"/>
    <property type="match status" value="1"/>
</dbReference>
<name>A0A1H6IP08_RUMFL</name>
<dbReference type="AlphaFoldDB" id="A0A1H6IP08"/>
<accession>A0A1H6IP08</accession>
<evidence type="ECO:0000313" key="4">
    <source>
        <dbReference type="Proteomes" id="UP000183190"/>
    </source>
</evidence>
<dbReference type="InterPro" id="IPR002105">
    <property type="entry name" value="Dockerin_1_rpt"/>
</dbReference>
<reference evidence="3 4" key="1">
    <citation type="submission" date="2016-10" db="EMBL/GenBank/DDBJ databases">
        <authorList>
            <person name="de Groot N.N."/>
        </authorList>
    </citation>
    <scope>NUCLEOTIDE SEQUENCE [LARGE SCALE GENOMIC DNA]</scope>
    <source>
        <strain evidence="3 4">YAD2003</strain>
    </source>
</reference>
<proteinExistence type="predicted"/>
<dbReference type="EMBL" id="FNWV01000002">
    <property type="protein sequence ID" value="SEH48067.1"/>
    <property type="molecule type" value="Genomic_DNA"/>
</dbReference>
<dbReference type="InterPro" id="IPR026906">
    <property type="entry name" value="LRR_5"/>
</dbReference>
<dbReference type="OrthoDB" id="1816435at2"/>
<evidence type="ECO:0000256" key="1">
    <source>
        <dbReference type="SAM" id="MobiDB-lite"/>
    </source>
</evidence>
<dbReference type="GO" id="GO:0000272">
    <property type="term" value="P:polysaccharide catabolic process"/>
    <property type="evidence" value="ECO:0007669"/>
    <property type="project" value="InterPro"/>
</dbReference>
<sequence>MKLKRCISAVLSAAIIAGALPSGYIFTGSADESQAFEYSTATSAGITYHKYSDHVELSNAAVSGKVDVPAQIAGLPVTVIGDNAFAGREVTAVTLPESVSEIGKYAFKDCRKLEEIVIYNKSCTLFDSGDTICNSAGSGSTAAVYTGKIVGAENSPASEYAAKYKYRFETLSVNTLASTTSTTSKTTTTTSKTTTTTSKTTTKTSTTTSKTTTTTSTTSTTSTTTTTTRTAVQGKPIFKLSRTEVYLSESPNRKEQVTITVEGADKLYSETVLYVYFDSRLKIGEVKAGQAIDQLTVGQAIGDTKDFIVLTTGGSTDAGKDGIMWTVDVTLPAECKVGDVFSFEVGKSKYGKIQPLFTNFANDDKGKAMTKYAFSEGLDKGSITVIADPPYAMGDINNDKLVDSVDASVLMKEYAYISSGKATTFTDQRQKLAADVNNDGMADSVDASLILAYYAYNSGTDKKIDFSDFIKNRK</sequence>